<dbReference type="RefSeq" id="WP_006993891.1">
    <property type="nucleotide sequence ID" value="NZ_BAEP01000070.1"/>
</dbReference>
<keyword evidence="4" id="KW-0804">Transcription</keyword>
<comment type="caution">
    <text evidence="6">The sequence shown here is derived from an EMBL/GenBank/DDBJ whole genome shotgun (WGS) entry which is preliminary data.</text>
</comment>
<evidence type="ECO:0000256" key="4">
    <source>
        <dbReference type="ARBA" id="ARBA00023163"/>
    </source>
</evidence>
<name>K6ZQY0_9ALTE</name>
<dbReference type="PANTHER" id="PTHR30126:SF91">
    <property type="entry name" value="LYSR FAMILY TRANSCRIPTIONAL REGULATOR"/>
    <property type="match status" value="1"/>
</dbReference>
<dbReference type="InterPro" id="IPR036388">
    <property type="entry name" value="WH-like_DNA-bd_sf"/>
</dbReference>
<dbReference type="FunFam" id="1.10.10.10:FF:000001">
    <property type="entry name" value="LysR family transcriptional regulator"/>
    <property type="match status" value="1"/>
</dbReference>
<dbReference type="Proteomes" id="UP000006263">
    <property type="component" value="Unassembled WGS sequence"/>
</dbReference>
<dbReference type="InterPro" id="IPR005119">
    <property type="entry name" value="LysR_subst-bd"/>
</dbReference>
<dbReference type="PRINTS" id="PR00039">
    <property type="entry name" value="HTHLYSR"/>
</dbReference>
<evidence type="ECO:0000256" key="3">
    <source>
        <dbReference type="ARBA" id="ARBA00023125"/>
    </source>
</evidence>
<dbReference type="GO" id="GO:0003700">
    <property type="term" value="F:DNA-binding transcription factor activity"/>
    <property type="evidence" value="ECO:0007669"/>
    <property type="project" value="InterPro"/>
</dbReference>
<dbReference type="Gene3D" id="3.40.190.290">
    <property type="match status" value="1"/>
</dbReference>
<dbReference type="InterPro" id="IPR000847">
    <property type="entry name" value="LysR_HTH_N"/>
</dbReference>
<gene>
    <name evidence="6" type="ORF">GMES_3463</name>
</gene>
<dbReference type="CDD" id="cd05466">
    <property type="entry name" value="PBP2_LTTR_substrate"/>
    <property type="match status" value="1"/>
</dbReference>
<dbReference type="SUPFAM" id="SSF46785">
    <property type="entry name" value="Winged helix' DNA-binding domain"/>
    <property type="match status" value="1"/>
</dbReference>
<dbReference type="PROSITE" id="PS50931">
    <property type="entry name" value="HTH_LYSR"/>
    <property type="match status" value="1"/>
</dbReference>
<protein>
    <submittedName>
        <fullName evidence="6">LysR family transcriptional regulator</fullName>
    </submittedName>
</protein>
<dbReference type="PANTHER" id="PTHR30126">
    <property type="entry name" value="HTH-TYPE TRANSCRIPTIONAL REGULATOR"/>
    <property type="match status" value="1"/>
</dbReference>
<reference evidence="6 7" key="1">
    <citation type="journal article" date="2017" name="Antonie Van Leeuwenhoek">
        <title>Rhizobium rhizosphaerae sp. nov., a novel species isolated from rice rhizosphere.</title>
        <authorList>
            <person name="Zhao J.J."/>
            <person name="Zhang J."/>
            <person name="Zhang R.J."/>
            <person name="Zhang C.W."/>
            <person name="Yin H.Q."/>
            <person name="Zhang X.X."/>
        </authorList>
    </citation>
    <scope>NUCLEOTIDE SEQUENCE [LARGE SCALE GENOMIC DNA]</scope>
    <source>
        <strain evidence="6 7">KMM 241</strain>
    </source>
</reference>
<dbReference type="eggNOG" id="COG0583">
    <property type="taxonomic scope" value="Bacteria"/>
</dbReference>
<dbReference type="OrthoDB" id="3252676at2"/>
<dbReference type="Gene3D" id="1.10.10.10">
    <property type="entry name" value="Winged helix-like DNA-binding domain superfamily/Winged helix DNA-binding domain"/>
    <property type="match status" value="1"/>
</dbReference>
<feature type="domain" description="HTH lysR-type" evidence="5">
    <location>
        <begin position="3"/>
        <end position="60"/>
    </location>
</feature>
<dbReference type="InterPro" id="IPR036390">
    <property type="entry name" value="WH_DNA-bd_sf"/>
</dbReference>
<evidence type="ECO:0000313" key="7">
    <source>
        <dbReference type="Proteomes" id="UP000006263"/>
    </source>
</evidence>
<evidence type="ECO:0000256" key="2">
    <source>
        <dbReference type="ARBA" id="ARBA00023015"/>
    </source>
</evidence>
<evidence type="ECO:0000259" key="5">
    <source>
        <dbReference type="PROSITE" id="PS50931"/>
    </source>
</evidence>
<accession>K6ZQY0</accession>
<dbReference type="Pfam" id="PF00126">
    <property type="entry name" value="HTH_1"/>
    <property type="match status" value="1"/>
</dbReference>
<organism evidence="6 7">
    <name type="scientific">Paraglaciecola mesophila KMM 241</name>
    <dbReference type="NCBI Taxonomy" id="1128912"/>
    <lineage>
        <taxon>Bacteria</taxon>
        <taxon>Pseudomonadati</taxon>
        <taxon>Pseudomonadota</taxon>
        <taxon>Gammaproteobacteria</taxon>
        <taxon>Alteromonadales</taxon>
        <taxon>Alteromonadaceae</taxon>
        <taxon>Paraglaciecola</taxon>
    </lineage>
</organism>
<keyword evidence="3" id="KW-0238">DNA-binding</keyword>
<dbReference type="Pfam" id="PF03466">
    <property type="entry name" value="LysR_substrate"/>
    <property type="match status" value="1"/>
</dbReference>
<keyword evidence="2" id="KW-0805">Transcription regulation</keyword>
<dbReference type="SUPFAM" id="SSF53850">
    <property type="entry name" value="Periplasmic binding protein-like II"/>
    <property type="match status" value="1"/>
</dbReference>
<comment type="similarity">
    <text evidence="1">Belongs to the LysR transcriptional regulatory family.</text>
</comment>
<sequence>MNWTLDQLNAFVTAAEMGSFSAAARKLQKAQSRISSAIANLEIDLGFELFDRSSRYPQLTELGKQMLPEAQYVLAQCQRFRARALFANDFDVISLRIAMDEALPIETTTSVFTAFGQEFPHVNLTITSGSRDDVANAVAKEKADIGLMLGSTALPSEVDFESLGFFKKILIFGQSHPLSTVSTISRTQLQSHRQLALCNRSGEGREDTFSPNHWYIDSYYLICDLAIQNQGWAVVPEYISQSSWFADKLRVQLCDHLFFNSRLEFGVVKRGDRAPNHIEKWLISQLVNLNR</sequence>
<dbReference type="GO" id="GO:0000976">
    <property type="term" value="F:transcription cis-regulatory region binding"/>
    <property type="evidence" value="ECO:0007669"/>
    <property type="project" value="TreeGrafter"/>
</dbReference>
<evidence type="ECO:0000256" key="1">
    <source>
        <dbReference type="ARBA" id="ARBA00009437"/>
    </source>
</evidence>
<dbReference type="AlphaFoldDB" id="K6ZQY0"/>
<proteinExistence type="inferred from homology"/>
<evidence type="ECO:0000313" key="6">
    <source>
        <dbReference type="EMBL" id="GAC25740.1"/>
    </source>
</evidence>
<dbReference type="EMBL" id="BAEP01000070">
    <property type="protein sequence ID" value="GAC25740.1"/>
    <property type="molecule type" value="Genomic_DNA"/>
</dbReference>